<name>A0A1H1I0L5_9MICC</name>
<dbReference type="KEGG" id="acry:AC20117_22665"/>
<keyword evidence="1" id="KW-0813">Transport</keyword>
<dbReference type="Gene3D" id="3.40.50.300">
    <property type="entry name" value="P-loop containing nucleotide triphosphate hydrolases"/>
    <property type="match status" value="1"/>
</dbReference>
<dbReference type="SUPFAM" id="SSF52540">
    <property type="entry name" value="P-loop containing nucleoside triphosphate hydrolases"/>
    <property type="match status" value="1"/>
</dbReference>
<reference evidence="6 7" key="1">
    <citation type="submission" date="2016-10" db="EMBL/GenBank/DDBJ databases">
        <authorList>
            <person name="de Groot N.N."/>
        </authorList>
    </citation>
    <scope>NUCLEOTIDE SEQUENCE [LARGE SCALE GENOMIC DNA]</scope>
    <source>
        <strain evidence="6 7">DSM 20117</strain>
    </source>
</reference>
<evidence type="ECO:0000313" key="5">
    <source>
        <dbReference type="EMBL" id="SDR28989.1"/>
    </source>
</evidence>
<dbReference type="InterPro" id="IPR050166">
    <property type="entry name" value="ABC_transporter_ATP-bind"/>
</dbReference>
<accession>A0A1H1I0L5</accession>
<evidence type="ECO:0000256" key="3">
    <source>
        <dbReference type="ARBA" id="ARBA00022840"/>
    </source>
</evidence>
<evidence type="ECO:0000313" key="7">
    <source>
        <dbReference type="Proteomes" id="UP000181917"/>
    </source>
</evidence>
<dbReference type="PANTHER" id="PTHR42788">
    <property type="entry name" value="TAURINE IMPORT ATP-BINDING PROTEIN-RELATED"/>
    <property type="match status" value="1"/>
</dbReference>
<proteinExistence type="predicted"/>
<dbReference type="PANTHER" id="PTHR42788:SF13">
    <property type="entry name" value="ALIPHATIC SULFONATES IMPORT ATP-BINDING PROTEIN SSUB"/>
    <property type="match status" value="1"/>
</dbReference>
<dbReference type="InterPro" id="IPR017871">
    <property type="entry name" value="ABC_transporter-like_CS"/>
</dbReference>
<dbReference type="InterPro" id="IPR027417">
    <property type="entry name" value="P-loop_NTPase"/>
</dbReference>
<dbReference type="Proteomes" id="UP000181917">
    <property type="component" value="Unassembled WGS sequence"/>
</dbReference>
<dbReference type="EMBL" id="FNKH01000003">
    <property type="protein sequence ID" value="SDR31257.1"/>
    <property type="molecule type" value="Genomic_DNA"/>
</dbReference>
<dbReference type="RefSeq" id="WP_074703471.1">
    <property type="nucleotide sequence ID" value="NZ_CP018865.1"/>
</dbReference>
<protein>
    <submittedName>
        <fullName evidence="6">NitT/TauT family transport system ATP-binding protein</fullName>
    </submittedName>
</protein>
<dbReference type="GO" id="GO:0005524">
    <property type="term" value="F:ATP binding"/>
    <property type="evidence" value="ECO:0007669"/>
    <property type="project" value="UniProtKB-KW"/>
</dbReference>
<dbReference type="STRING" id="37928.SAMN04489742_4659"/>
<keyword evidence="2" id="KW-0547">Nucleotide-binding</keyword>
<keyword evidence="3 6" id="KW-0067">ATP-binding</keyword>
<dbReference type="OrthoDB" id="8773773at2"/>
<dbReference type="PROSITE" id="PS00211">
    <property type="entry name" value="ABC_TRANSPORTER_1"/>
    <property type="match status" value="1"/>
</dbReference>
<dbReference type="Pfam" id="PF00005">
    <property type="entry name" value="ABC_tran"/>
    <property type="match status" value="1"/>
</dbReference>
<keyword evidence="7" id="KW-1185">Reference proteome</keyword>
<dbReference type="InterPro" id="IPR003439">
    <property type="entry name" value="ABC_transporter-like_ATP-bd"/>
</dbReference>
<evidence type="ECO:0000256" key="1">
    <source>
        <dbReference type="ARBA" id="ARBA00022448"/>
    </source>
</evidence>
<dbReference type="AlphaFoldDB" id="A0A1H1I0L5"/>
<feature type="domain" description="ABC transporter" evidence="4">
    <location>
        <begin position="2"/>
        <end position="235"/>
    </location>
</feature>
<evidence type="ECO:0000313" key="6">
    <source>
        <dbReference type="EMBL" id="SDR31257.1"/>
    </source>
</evidence>
<organism evidence="6 7">
    <name type="scientific">Crystallibacter crystallopoietes</name>
    <dbReference type="NCBI Taxonomy" id="37928"/>
    <lineage>
        <taxon>Bacteria</taxon>
        <taxon>Bacillati</taxon>
        <taxon>Actinomycetota</taxon>
        <taxon>Actinomycetes</taxon>
        <taxon>Micrococcales</taxon>
        <taxon>Micrococcaceae</taxon>
        <taxon>Crystallibacter</taxon>
    </lineage>
</organism>
<evidence type="ECO:0000256" key="2">
    <source>
        <dbReference type="ARBA" id="ARBA00022741"/>
    </source>
</evidence>
<gene>
    <name evidence="5" type="ORF">SAMN04489742_4659</name>
    <name evidence="6" type="ORF">SAMN04489742_4886</name>
</gene>
<dbReference type="PROSITE" id="PS50893">
    <property type="entry name" value="ABC_TRANSPORTER_2"/>
    <property type="match status" value="1"/>
</dbReference>
<evidence type="ECO:0000259" key="4">
    <source>
        <dbReference type="PROSITE" id="PS50893"/>
    </source>
</evidence>
<dbReference type="InterPro" id="IPR003593">
    <property type="entry name" value="AAA+_ATPase"/>
</dbReference>
<dbReference type="CDD" id="cd03293">
    <property type="entry name" value="ABC_NrtD_SsuB_transporters"/>
    <property type="match status" value="1"/>
</dbReference>
<dbReference type="GO" id="GO:0016887">
    <property type="term" value="F:ATP hydrolysis activity"/>
    <property type="evidence" value="ECO:0007669"/>
    <property type="project" value="InterPro"/>
</dbReference>
<sequence>MLQISKLCKTFSGERPGQEVNALTDVDLYIEEGEFVSVIGPSGCGKSTLMDVVAGLERPTSGTVSIREEVIDRPHPDVGVVFQQDATFPWLTNLQNVMFGLCRSGLSKKDRTRRAMEALELVGVESFANHHPSQLSGGMRQRVNIARVIAARPKILLMDEPFAALDEQTRLRLGDELLRIWRETGATIVFITHGLSEAAMLSDRIVVMSARPGRVREIVTSPLPRSRTSDDIGSPSFAELTGRLWENLSHAEERKAAV</sequence>
<dbReference type="EMBL" id="FNKH01000003">
    <property type="protein sequence ID" value="SDR28989.1"/>
    <property type="molecule type" value="Genomic_DNA"/>
</dbReference>
<dbReference type="SMART" id="SM00382">
    <property type="entry name" value="AAA"/>
    <property type="match status" value="1"/>
</dbReference>